<keyword evidence="4 6" id="KW-0998">Cell outer membrane</keyword>
<comment type="caution">
    <text evidence="8">The sequence shown here is derived from an EMBL/GenBank/DDBJ whole genome shotgun (WGS) entry which is preliminary data.</text>
</comment>
<evidence type="ECO:0000259" key="7">
    <source>
        <dbReference type="Pfam" id="PF13525"/>
    </source>
</evidence>
<dbReference type="GO" id="GO:1990063">
    <property type="term" value="C:Bam protein complex"/>
    <property type="evidence" value="ECO:0007669"/>
    <property type="project" value="TreeGrafter"/>
</dbReference>
<sequence precursor="true">MIGQTPNNFSYSRLSVAALLRLFVLVCALALAGCSSKGTEYDPTANWAAEKLLADGKTEMSSGNWKLAKERFSAIEARYPFGIFAQQAMIDLAYCEWKDKESEKALATIGRFQQQYPAHASMDYMLYLKGLITFTPPSALFANLTGQNPGERDQRSMRQSFAAFNDLITRFPDSKYAPDARKRLVWLVDTMSQNELFIARYYYERYAYVAAVNRAQIVLTDFEGVPSAEPALYIMMMSYEKLGMTELRDDTQRILLKNFPNTRLIEEGFTDKPAWYNPLSLF</sequence>
<keyword evidence="1 6" id="KW-0732">Signal</keyword>
<keyword evidence="5" id="KW-0449">Lipoprotein</keyword>
<dbReference type="InterPro" id="IPR017689">
    <property type="entry name" value="BamD"/>
</dbReference>
<dbReference type="Pfam" id="PF13525">
    <property type="entry name" value="YfiO"/>
    <property type="match status" value="1"/>
</dbReference>
<evidence type="ECO:0000256" key="1">
    <source>
        <dbReference type="ARBA" id="ARBA00022729"/>
    </source>
</evidence>
<comment type="function">
    <text evidence="6">Part of the outer membrane protein assembly complex, which is involved in assembly and insertion of beta-barrel proteins into the outer membrane.</text>
</comment>
<dbReference type="GO" id="GO:0051205">
    <property type="term" value="P:protein insertion into membrane"/>
    <property type="evidence" value="ECO:0007669"/>
    <property type="project" value="UniProtKB-UniRule"/>
</dbReference>
<dbReference type="InterPro" id="IPR011990">
    <property type="entry name" value="TPR-like_helical_dom_sf"/>
</dbReference>
<dbReference type="EMBL" id="PVTV01000011">
    <property type="protein sequence ID" value="PRY99382.1"/>
    <property type="molecule type" value="Genomic_DNA"/>
</dbReference>
<evidence type="ECO:0000256" key="4">
    <source>
        <dbReference type="ARBA" id="ARBA00023237"/>
    </source>
</evidence>
<dbReference type="HAMAP" id="MF_00922">
    <property type="entry name" value="OM_assembly_BamD"/>
    <property type="match status" value="1"/>
</dbReference>
<evidence type="ECO:0000256" key="2">
    <source>
        <dbReference type="ARBA" id="ARBA00023136"/>
    </source>
</evidence>
<dbReference type="CDD" id="cd15830">
    <property type="entry name" value="BamD"/>
    <property type="match status" value="1"/>
</dbReference>
<dbReference type="PANTHER" id="PTHR37423:SF1">
    <property type="entry name" value="OUTER MEMBRANE PROTEIN ASSEMBLY FACTOR BAMD"/>
    <property type="match status" value="1"/>
</dbReference>
<gene>
    <name evidence="6" type="primary">bamD</name>
    <name evidence="8" type="ORF">BCM14_0826</name>
</gene>
<protein>
    <recommendedName>
        <fullName evidence="6">Outer membrane protein assembly factor BamD</fullName>
    </recommendedName>
</protein>
<dbReference type="Gene3D" id="1.25.40.10">
    <property type="entry name" value="Tetratricopeptide repeat domain"/>
    <property type="match status" value="1"/>
</dbReference>
<name>A0A2T0XKD8_9BURK</name>
<comment type="similarity">
    <text evidence="6">Belongs to the BamD family.</text>
</comment>
<accession>A0A2T0XKD8</accession>
<comment type="subunit">
    <text evidence="6">Part of the Bam complex.</text>
</comment>
<dbReference type="InterPro" id="IPR039565">
    <property type="entry name" value="BamD-like"/>
</dbReference>
<feature type="signal peptide" evidence="6">
    <location>
        <begin position="1"/>
        <end position="32"/>
    </location>
</feature>
<reference evidence="8 9" key="1">
    <citation type="submission" date="2018-03" db="EMBL/GenBank/DDBJ databases">
        <title>Genomic Encyclopedia of Type Strains, Phase III (KMG-III): the genomes of soil and plant-associated and newly described type strains.</title>
        <authorList>
            <person name="Whitman W."/>
        </authorList>
    </citation>
    <scope>NUCLEOTIDE SEQUENCE [LARGE SCALE GENOMIC DNA]</scope>
    <source>
        <strain evidence="8 9">MWH-P2sevCIIIb</strain>
    </source>
</reference>
<evidence type="ECO:0000256" key="5">
    <source>
        <dbReference type="ARBA" id="ARBA00023288"/>
    </source>
</evidence>
<evidence type="ECO:0000313" key="8">
    <source>
        <dbReference type="EMBL" id="PRY99382.1"/>
    </source>
</evidence>
<comment type="subcellular location">
    <subcellularLocation>
        <location evidence="6">Cell outer membrane</location>
    </subcellularLocation>
</comment>
<organism evidence="8 9">
    <name type="scientific">Jezberella montanilacus</name>
    <dbReference type="NCBI Taxonomy" id="323426"/>
    <lineage>
        <taxon>Bacteria</taxon>
        <taxon>Pseudomonadati</taxon>
        <taxon>Pseudomonadota</taxon>
        <taxon>Betaproteobacteria</taxon>
        <taxon>Burkholderiales</taxon>
        <taxon>Alcaligenaceae</taxon>
        <taxon>Jezberella</taxon>
    </lineage>
</organism>
<dbReference type="PANTHER" id="PTHR37423">
    <property type="entry name" value="SOLUBLE LYTIC MUREIN TRANSGLYCOSYLASE-RELATED"/>
    <property type="match status" value="1"/>
</dbReference>
<feature type="chain" id="PRO_5015792853" description="Outer membrane protein assembly factor BamD" evidence="6">
    <location>
        <begin position="33"/>
        <end position="282"/>
    </location>
</feature>
<dbReference type="AlphaFoldDB" id="A0A2T0XKD8"/>
<evidence type="ECO:0000256" key="6">
    <source>
        <dbReference type="HAMAP-Rule" id="MF_00922"/>
    </source>
</evidence>
<proteinExistence type="inferred from homology"/>
<dbReference type="GO" id="GO:0043165">
    <property type="term" value="P:Gram-negative-bacterium-type cell outer membrane assembly"/>
    <property type="evidence" value="ECO:0007669"/>
    <property type="project" value="UniProtKB-UniRule"/>
</dbReference>
<dbReference type="NCBIfam" id="TIGR03302">
    <property type="entry name" value="OM_YfiO"/>
    <property type="match status" value="1"/>
</dbReference>
<keyword evidence="2 6" id="KW-0472">Membrane</keyword>
<evidence type="ECO:0000313" key="9">
    <source>
        <dbReference type="Proteomes" id="UP000238308"/>
    </source>
</evidence>
<feature type="domain" description="Outer membrane lipoprotein BamD-like" evidence="7">
    <location>
        <begin position="50"/>
        <end position="252"/>
    </location>
</feature>
<dbReference type="Proteomes" id="UP000238308">
    <property type="component" value="Unassembled WGS sequence"/>
</dbReference>
<keyword evidence="3" id="KW-0564">Palmitate</keyword>
<keyword evidence="9" id="KW-1185">Reference proteome</keyword>
<evidence type="ECO:0000256" key="3">
    <source>
        <dbReference type="ARBA" id="ARBA00023139"/>
    </source>
</evidence>